<keyword evidence="1" id="KW-0472">Membrane</keyword>
<comment type="caution">
    <text evidence="2">The sequence shown here is derived from an EMBL/GenBank/DDBJ whole genome shotgun (WGS) entry which is preliminary data.</text>
</comment>
<feature type="non-terminal residue" evidence="2">
    <location>
        <position position="1"/>
    </location>
</feature>
<dbReference type="AlphaFoldDB" id="A0A8J2PPL3"/>
<dbReference type="EMBL" id="CAJVCH010477432">
    <property type="protein sequence ID" value="CAG7820409.1"/>
    <property type="molecule type" value="Genomic_DNA"/>
</dbReference>
<reference evidence="2" key="1">
    <citation type="submission" date="2021-06" db="EMBL/GenBank/DDBJ databases">
        <authorList>
            <person name="Hodson N. C."/>
            <person name="Mongue J. A."/>
            <person name="Jaron S. K."/>
        </authorList>
    </citation>
    <scope>NUCLEOTIDE SEQUENCE</scope>
</reference>
<name>A0A8J2PPL3_9HEXA</name>
<feature type="transmembrane region" description="Helical" evidence="1">
    <location>
        <begin position="12"/>
        <end position="35"/>
    </location>
</feature>
<protein>
    <submittedName>
        <fullName evidence="2">Uncharacterized protein</fullName>
    </submittedName>
</protein>
<organism evidence="2 3">
    <name type="scientific">Allacma fusca</name>
    <dbReference type="NCBI Taxonomy" id="39272"/>
    <lineage>
        <taxon>Eukaryota</taxon>
        <taxon>Metazoa</taxon>
        <taxon>Ecdysozoa</taxon>
        <taxon>Arthropoda</taxon>
        <taxon>Hexapoda</taxon>
        <taxon>Collembola</taxon>
        <taxon>Symphypleona</taxon>
        <taxon>Sminthuridae</taxon>
        <taxon>Allacma</taxon>
    </lineage>
</organism>
<dbReference type="Proteomes" id="UP000708208">
    <property type="component" value="Unassembled WGS sequence"/>
</dbReference>
<accession>A0A8J2PPL3</accession>
<evidence type="ECO:0000313" key="3">
    <source>
        <dbReference type="Proteomes" id="UP000708208"/>
    </source>
</evidence>
<keyword evidence="1" id="KW-1133">Transmembrane helix</keyword>
<proteinExistence type="predicted"/>
<keyword evidence="3" id="KW-1185">Reference proteome</keyword>
<gene>
    <name evidence="2" type="ORF">AFUS01_LOCUS30799</name>
</gene>
<evidence type="ECO:0000313" key="2">
    <source>
        <dbReference type="EMBL" id="CAG7820409.1"/>
    </source>
</evidence>
<keyword evidence="1" id="KW-0812">Transmembrane</keyword>
<evidence type="ECO:0000256" key="1">
    <source>
        <dbReference type="SAM" id="Phobius"/>
    </source>
</evidence>
<feature type="transmembrane region" description="Helical" evidence="1">
    <location>
        <begin position="70"/>
        <end position="91"/>
    </location>
</feature>
<sequence>RYGQKLKKPPWDGCAIVVWCLKASMPVMALLLFALEVTHLDDSRYWQSDLREAWNCSGFFWLSLILDLNAMVVALLSLSFGCTLTLLYVTVNRLWMMQFARYGDL</sequence>